<proteinExistence type="predicted"/>
<dbReference type="EMBL" id="JAEAOA010000476">
    <property type="protein sequence ID" value="KAK3581955.1"/>
    <property type="molecule type" value="Genomic_DNA"/>
</dbReference>
<evidence type="ECO:0000313" key="2">
    <source>
        <dbReference type="Proteomes" id="UP001195483"/>
    </source>
</evidence>
<reference evidence="1" key="1">
    <citation type="journal article" date="2021" name="Genome Biol. Evol.">
        <title>A High-Quality Reference Genome for a Parasitic Bivalve with Doubly Uniparental Inheritance (Bivalvia: Unionida).</title>
        <authorList>
            <person name="Smith C.H."/>
        </authorList>
    </citation>
    <scope>NUCLEOTIDE SEQUENCE</scope>
    <source>
        <strain evidence="1">CHS0354</strain>
    </source>
</reference>
<reference evidence="1" key="2">
    <citation type="journal article" date="2021" name="Genome Biol. Evol.">
        <title>Developing a high-quality reference genome for a parasitic bivalve with doubly uniparental inheritance (Bivalvia: Unionida).</title>
        <authorList>
            <person name="Smith C.H."/>
        </authorList>
    </citation>
    <scope>NUCLEOTIDE SEQUENCE</scope>
    <source>
        <strain evidence="1">CHS0354</strain>
        <tissue evidence="1">Mantle</tissue>
    </source>
</reference>
<dbReference type="AlphaFoldDB" id="A0AAE0VMB0"/>
<keyword evidence="2" id="KW-1185">Reference proteome</keyword>
<evidence type="ECO:0000313" key="1">
    <source>
        <dbReference type="EMBL" id="KAK3581955.1"/>
    </source>
</evidence>
<comment type="caution">
    <text evidence="1">The sequence shown here is derived from an EMBL/GenBank/DDBJ whole genome shotgun (WGS) entry which is preliminary data.</text>
</comment>
<reference evidence="1" key="3">
    <citation type="submission" date="2023-05" db="EMBL/GenBank/DDBJ databases">
        <authorList>
            <person name="Smith C.H."/>
        </authorList>
    </citation>
    <scope>NUCLEOTIDE SEQUENCE</scope>
    <source>
        <strain evidence="1">CHS0354</strain>
        <tissue evidence="1">Mantle</tissue>
    </source>
</reference>
<sequence length="116" mass="13314">METPIIAEEAQEALDLSMNNSFPLQIPGTANNTAKTCLTNRESIFMFLEMGCTTLVAPVRQDCKKEIQFTFTELYCDPLAAGGMGQNDDQRNRHMKVRWYQEKRDIITMNGYDNWP</sequence>
<accession>A0AAE0VMB0</accession>
<name>A0AAE0VMB0_9BIVA</name>
<protein>
    <submittedName>
        <fullName evidence="1">Uncharacterized protein</fullName>
    </submittedName>
</protein>
<organism evidence="1 2">
    <name type="scientific">Potamilus streckersoni</name>
    <dbReference type="NCBI Taxonomy" id="2493646"/>
    <lineage>
        <taxon>Eukaryota</taxon>
        <taxon>Metazoa</taxon>
        <taxon>Spiralia</taxon>
        <taxon>Lophotrochozoa</taxon>
        <taxon>Mollusca</taxon>
        <taxon>Bivalvia</taxon>
        <taxon>Autobranchia</taxon>
        <taxon>Heteroconchia</taxon>
        <taxon>Palaeoheterodonta</taxon>
        <taxon>Unionida</taxon>
        <taxon>Unionoidea</taxon>
        <taxon>Unionidae</taxon>
        <taxon>Ambleminae</taxon>
        <taxon>Lampsilini</taxon>
        <taxon>Potamilus</taxon>
    </lineage>
</organism>
<gene>
    <name evidence="1" type="ORF">CHS0354_007083</name>
</gene>
<dbReference type="Proteomes" id="UP001195483">
    <property type="component" value="Unassembled WGS sequence"/>
</dbReference>